<dbReference type="Proteomes" id="UP000178092">
    <property type="component" value="Unassembled WGS sequence"/>
</dbReference>
<evidence type="ECO:0000313" key="2">
    <source>
        <dbReference type="Proteomes" id="UP000178092"/>
    </source>
</evidence>
<name>A0A1G2R4A5_9BACT</name>
<protein>
    <submittedName>
        <fullName evidence="1">Uncharacterized protein</fullName>
    </submittedName>
</protein>
<organism evidence="1 2">
    <name type="scientific">Candidatus Wildermuthbacteria bacterium RIFCSPHIGHO2_02_FULL_45_25</name>
    <dbReference type="NCBI Taxonomy" id="1802450"/>
    <lineage>
        <taxon>Bacteria</taxon>
        <taxon>Candidatus Wildermuthiibacteriota</taxon>
    </lineage>
</organism>
<reference evidence="1 2" key="1">
    <citation type="journal article" date="2016" name="Nat. Commun.">
        <title>Thousands of microbial genomes shed light on interconnected biogeochemical processes in an aquifer system.</title>
        <authorList>
            <person name="Anantharaman K."/>
            <person name="Brown C.T."/>
            <person name="Hug L.A."/>
            <person name="Sharon I."/>
            <person name="Castelle C.J."/>
            <person name="Probst A.J."/>
            <person name="Thomas B.C."/>
            <person name="Singh A."/>
            <person name="Wilkins M.J."/>
            <person name="Karaoz U."/>
            <person name="Brodie E.L."/>
            <person name="Williams K.H."/>
            <person name="Hubbard S.S."/>
            <person name="Banfield J.F."/>
        </authorList>
    </citation>
    <scope>NUCLEOTIDE SEQUENCE [LARGE SCALE GENOMIC DNA]</scope>
</reference>
<proteinExistence type="predicted"/>
<gene>
    <name evidence="1" type="ORF">A3C04_01930</name>
</gene>
<sequence length="74" mass="8457">MFQVSWGFMGGGGQGWEVRQLRAVRFFEGFEPSASSRRGGGYSWGEKRKSFEKGCGLNKGSRWNFQRLPNFSKK</sequence>
<dbReference type="AlphaFoldDB" id="A0A1G2R4A5"/>
<dbReference type="EMBL" id="MHTV01000006">
    <property type="protein sequence ID" value="OHA67656.1"/>
    <property type="molecule type" value="Genomic_DNA"/>
</dbReference>
<comment type="caution">
    <text evidence="1">The sequence shown here is derived from an EMBL/GenBank/DDBJ whole genome shotgun (WGS) entry which is preliminary data.</text>
</comment>
<evidence type="ECO:0000313" key="1">
    <source>
        <dbReference type="EMBL" id="OHA67656.1"/>
    </source>
</evidence>
<accession>A0A1G2R4A5</accession>